<dbReference type="PROSITE" id="PS51885">
    <property type="entry name" value="NEPRILYSIN"/>
    <property type="match status" value="1"/>
</dbReference>
<evidence type="ECO:0000256" key="1">
    <source>
        <dbReference type="ARBA" id="ARBA00007357"/>
    </source>
</evidence>
<comment type="caution">
    <text evidence="5">The sequence shown here is derived from an EMBL/GenBank/DDBJ whole genome shotgun (WGS) entry which is preliminary data.</text>
</comment>
<dbReference type="PANTHER" id="PTHR11733">
    <property type="entry name" value="ZINC METALLOPROTEASE FAMILY M13 NEPRILYSIN-RELATED"/>
    <property type="match status" value="1"/>
</dbReference>
<proteinExistence type="inferred from homology"/>
<gene>
    <name evidence="5" type="ORF">HPB51_027446</name>
</gene>
<protein>
    <recommendedName>
        <fullName evidence="4">Peptidase M13 N-terminal domain-containing protein</fullName>
    </recommendedName>
</protein>
<dbReference type="GO" id="GO:0005886">
    <property type="term" value="C:plasma membrane"/>
    <property type="evidence" value="ECO:0007669"/>
    <property type="project" value="TreeGrafter"/>
</dbReference>
<dbReference type="VEuPathDB" id="VectorBase:LOC119185168"/>
<name>A0A9J6D080_RHIMP</name>
<evidence type="ECO:0000313" key="5">
    <source>
        <dbReference type="EMBL" id="KAH7964313.1"/>
    </source>
</evidence>
<dbReference type="GO" id="GO:0004222">
    <property type="term" value="F:metalloendopeptidase activity"/>
    <property type="evidence" value="ECO:0007669"/>
    <property type="project" value="InterPro"/>
</dbReference>
<reference evidence="5" key="2">
    <citation type="submission" date="2021-09" db="EMBL/GenBank/DDBJ databases">
        <authorList>
            <person name="Jia N."/>
            <person name="Wang J."/>
            <person name="Shi W."/>
            <person name="Du L."/>
            <person name="Sun Y."/>
            <person name="Zhan W."/>
            <person name="Jiang J."/>
            <person name="Wang Q."/>
            <person name="Zhang B."/>
            <person name="Ji P."/>
            <person name="Sakyi L.B."/>
            <person name="Cui X."/>
            <person name="Yuan T."/>
            <person name="Jiang B."/>
            <person name="Yang W."/>
            <person name="Lam T.T.-Y."/>
            <person name="Chang Q."/>
            <person name="Ding S."/>
            <person name="Wang X."/>
            <person name="Zhu J."/>
            <person name="Ruan X."/>
            <person name="Zhao L."/>
            <person name="Wei J."/>
            <person name="Que T."/>
            <person name="Du C."/>
            <person name="Cheng J."/>
            <person name="Dai P."/>
            <person name="Han X."/>
            <person name="Huang E."/>
            <person name="Gao Y."/>
            <person name="Liu J."/>
            <person name="Shao H."/>
            <person name="Ye R."/>
            <person name="Li L."/>
            <person name="Wei W."/>
            <person name="Wang X."/>
            <person name="Wang C."/>
            <person name="Huo Q."/>
            <person name="Li W."/>
            <person name="Guo W."/>
            <person name="Chen H."/>
            <person name="Chen S."/>
            <person name="Zhou L."/>
            <person name="Zhou L."/>
            <person name="Ni X."/>
            <person name="Tian J."/>
            <person name="Zhou Y."/>
            <person name="Sheng Y."/>
            <person name="Liu T."/>
            <person name="Pan Y."/>
            <person name="Xia L."/>
            <person name="Li J."/>
            <person name="Zhao F."/>
            <person name="Cao W."/>
        </authorList>
    </citation>
    <scope>NUCLEOTIDE SEQUENCE</scope>
    <source>
        <strain evidence="5">Rmic-2018</strain>
        <tissue evidence="5">Larvae</tissue>
    </source>
</reference>
<sequence length="829" mass="93621">MLTMESFCLEAAKSRSVARYYEHLGQGRRSSEVVYNVAGMRLTQFRAILTVSVTAVIVMAVVIVVLMPQRKETVPTEPYCETEDCFQHSYRLLAKLNHSLDPCEDFSAYVCSAWSPPQGYLEHSNSAMDDVRKLWFPAFSDMLSLGSKTIRVGLKPLAMYSSCMADHSVYGSNVKIFWEMLKECKLTWPEEPESLNNTALGVLMALAFKWQFPLFFHVRALRLKSAPNWRFNMNPGSLIPLMYQHHVTVKNSGGYEKYWATFYYILSGRYNESAVNKTIIAKTKAIEGDVFKRLLAAMRSPVINPVLMPISETGLFTTSLSSEQWLRAFKETKLGPEVELKDEVFFGDAGFFLELAVVMNSYQDAELLSLIAWSFVQLMSPAVDYRLLENRYEQGITIYRPYFCERLVETTYQFLVVALHSASRFSPQERAFVISGFDSLVSAAVDRLNASEWLDVESRKLASAKLSSARLQLWPPEKYIDSFILGNMYAAFPSFEDSFAGYWAKSMHSAAEAYQPRSNMDLQSYMLNYALPYFLYDASSNTVKVAVGAVTAPLYYLSGTKAMFYGGLGFSIALQLVSSLDSQGLRWHPDGTFGGSFLSNTSARAFEMRDTCRSAAQNGSNGSGQTNLTALGRRKSVFPEIPALELAYIAYQRAVSDGSDSSPQGIPGAFSGDKRSYWSAVTDSAADAAKIGPRVIGVERALSADLATAEPDSEHFRRPECSVLTRPYRANSKRLVRMMENLKVKELNEICEELGITFGCAKRKLVILEIMRDEEVSAEEVDEAWEDIKARREEAERREVEVCEREEAERRERREEAETQERLEFKRIE</sequence>
<dbReference type="InterPro" id="IPR000718">
    <property type="entry name" value="Peptidase_M13"/>
</dbReference>
<dbReference type="PANTHER" id="PTHR11733:SF241">
    <property type="entry name" value="GH26575P-RELATED"/>
    <property type="match status" value="1"/>
</dbReference>
<comment type="similarity">
    <text evidence="1">Belongs to the peptidase M13 family.</text>
</comment>
<dbReference type="SUPFAM" id="SSF55486">
    <property type="entry name" value="Metalloproteases ('zincins'), catalytic domain"/>
    <property type="match status" value="1"/>
</dbReference>
<accession>A0A9J6D080</accession>
<feature type="transmembrane region" description="Helical" evidence="3">
    <location>
        <begin position="47"/>
        <end position="67"/>
    </location>
</feature>
<dbReference type="InterPro" id="IPR008753">
    <property type="entry name" value="Peptidase_M13_N"/>
</dbReference>
<dbReference type="GO" id="GO:0016485">
    <property type="term" value="P:protein processing"/>
    <property type="evidence" value="ECO:0007669"/>
    <property type="project" value="TreeGrafter"/>
</dbReference>
<evidence type="ECO:0000313" key="6">
    <source>
        <dbReference type="Proteomes" id="UP000821866"/>
    </source>
</evidence>
<reference evidence="5" key="1">
    <citation type="journal article" date="2020" name="Cell">
        <title>Large-Scale Comparative Analyses of Tick Genomes Elucidate Their Genetic Diversity and Vector Capacities.</title>
        <authorList>
            <consortium name="Tick Genome and Microbiome Consortium (TIGMIC)"/>
            <person name="Jia N."/>
            <person name="Wang J."/>
            <person name="Shi W."/>
            <person name="Du L."/>
            <person name="Sun Y."/>
            <person name="Zhan W."/>
            <person name="Jiang J.F."/>
            <person name="Wang Q."/>
            <person name="Zhang B."/>
            <person name="Ji P."/>
            <person name="Bell-Sakyi L."/>
            <person name="Cui X.M."/>
            <person name="Yuan T.T."/>
            <person name="Jiang B.G."/>
            <person name="Yang W.F."/>
            <person name="Lam T.T."/>
            <person name="Chang Q.C."/>
            <person name="Ding S.J."/>
            <person name="Wang X.J."/>
            <person name="Zhu J.G."/>
            <person name="Ruan X.D."/>
            <person name="Zhao L."/>
            <person name="Wei J.T."/>
            <person name="Ye R.Z."/>
            <person name="Que T.C."/>
            <person name="Du C.H."/>
            <person name="Zhou Y.H."/>
            <person name="Cheng J.X."/>
            <person name="Dai P.F."/>
            <person name="Guo W.B."/>
            <person name="Han X.H."/>
            <person name="Huang E.J."/>
            <person name="Li L.F."/>
            <person name="Wei W."/>
            <person name="Gao Y.C."/>
            <person name="Liu J.Z."/>
            <person name="Shao H.Z."/>
            <person name="Wang X."/>
            <person name="Wang C.C."/>
            <person name="Yang T.C."/>
            <person name="Huo Q.B."/>
            <person name="Li W."/>
            <person name="Chen H.Y."/>
            <person name="Chen S.E."/>
            <person name="Zhou L.G."/>
            <person name="Ni X.B."/>
            <person name="Tian J.H."/>
            <person name="Sheng Y."/>
            <person name="Liu T."/>
            <person name="Pan Y.S."/>
            <person name="Xia L.Y."/>
            <person name="Li J."/>
            <person name="Zhao F."/>
            <person name="Cao W.C."/>
        </authorList>
    </citation>
    <scope>NUCLEOTIDE SEQUENCE</scope>
    <source>
        <strain evidence="5">Rmic-2018</strain>
    </source>
</reference>
<keyword evidence="3" id="KW-0812">Transmembrane</keyword>
<feature type="region of interest" description="Disordered" evidence="2">
    <location>
        <begin position="805"/>
        <end position="829"/>
    </location>
</feature>
<dbReference type="InterPro" id="IPR042089">
    <property type="entry name" value="Peptidase_M13_dom_2"/>
</dbReference>
<keyword evidence="3" id="KW-1133">Transmembrane helix</keyword>
<evidence type="ECO:0000256" key="3">
    <source>
        <dbReference type="SAM" id="Phobius"/>
    </source>
</evidence>
<dbReference type="AlphaFoldDB" id="A0A9J6D080"/>
<feature type="domain" description="Peptidase M13 N-terminal" evidence="4">
    <location>
        <begin position="102"/>
        <end position="471"/>
    </location>
</feature>
<dbReference type="Gene3D" id="1.10.1380.10">
    <property type="entry name" value="Neutral endopeptidase , domain2"/>
    <property type="match status" value="1"/>
</dbReference>
<keyword evidence="3" id="KW-0472">Membrane</keyword>
<evidence type="ECO:0000256" key="2">
    <source>
        <dbReference type="SAM" id="MobiDB-lite"/>
    </source>
</evidence>
<dbReference type="Gene3D" id="3.40.390.10">
    <property type="entry name" value="Collagenase (Catalytic Domain)"/>
    <property type="match status" value="1"/>
</dbReference>
<dbReference type="InterPro" id="IPR024079">
    <property type="entry name" value="MetalloPept_cat_dom_sf"/>
</dbReference>
<dbReference type="EMBL" id="JABSTU010004038">
    <property type="protein sequence ID" value="KAH7964313.1"/>
    <property type="molecule type" value="Genomic_DNA"/>
</dbReference>
<organism evidence="5 6">
    <name type="scientific">Rhipicephalus microplus</name>
    <name type="common">Cattle tick</name>
    <name type="synonym">Boophilus microplus</name>
    <dbReference type="NCBI Taxonomy" id="6941"/>
    <lineage>
        <taxon>Eukaryota</taxon>
        <taxon>Metazoa</taxon>
        <taxon>Ecdysozoa</taxon>
        <taxon>Arthropoda</taxon>
        <taxon>Chelicerata</taxon>
        <taxon>Arachnida</taxon>
        <taxon>Acari</taxon>
        <taxon>Parasitiformes</taxon>
        <taxon>Ixodida</taxon>
        <taxon>Ixodoidea</taxon>
        <taxon>Ixodidae</taxon>
        <taxon>Rhipicephalinae</taxon>
        <taxon>Rhipicephalus</taxon>
        <taxon>Boophilus</taxon>
    </lineage>
</organism>
<dbReference type="Pfam" id="PF05649">
    <property type="entry name" value="Peptidase_M13_N"/>
    <property type="match status" value="1"/>
</dbReference>
<dbReference type="Proteomes" id="UP000821866">
    <property type="component" value="Unassembled WGS sequence"/>
</dbReference>
<keyword evidence="6" id="KW-1185">Reference proteome</keyword>
<evidence type="ECO:0000259" key="4">
    <source>
        <dbReference type="Pfam" id="PF05649"/>
    </source>
</evidence>